<keyword evidence="1" id="KW-1133">Transmembrane helix</keyword>
<keyword evidence="1" id="KW-0812">Transmembrane</keyword>
<comment type="caution">
    <text evidence="2">The sequence shown here is derived from an EMBL/GenBank/DDBJ whole genome shotgun (WGS) entry which is preliminary data.</text>
</comment>
<evidence type="ECO:0000313" key="2">
    <source>
        <dbReference type="EMBL" id="EYT49543.1"/>
    </source>
</evidence>
<sequence>MMAGTSDETFEIASEHLASRMRWRSHSWLCLIGAVLWLALWFLIEERIEQGAAWTSPLAGTGPLPGAALVTLFLVIAVVPTTIGLSGVLGAVSVPPPTPLLALLAVRRLPVARALVALGLLGTVAVPPLILVGLESTRVLPLMALPMLLVVVVPAVASWIRARSGALAVARREDGTYRLLRWEQGRVVPASHGVDGLLGVELTRRGVCWRPGAEAAVHRWTDQARLHPTEEEIRALTLPWSWAGQSGEGRAHPHERAGRLAYGAAILCVVGFMLLTGTAVVVHAVPDGNRLGAAAGAVLAALGVLVAIQFVRGSGSSH</sequence>
<dbReference type="STRING" id="1249481.D641_0108865"/>
<name>A0A022KXZ0_9MICO</name>
<feature type="transmembrane region" description="Helical" evidence="1">
    <location>
        <begin position="26"/>
        <end position="44"/>
    </location>
</feature>
<feature type="transmembrane region" description="Helical" evidence="1">
    <location>
        <begin position="260"/>
        <end position="285"/>
    </location>
</feature>
<dbReference type="EMBL" id="AORC01000009">
    <property type="protein sequence ID" value="EYT49543.1"/>
    <property type="molecule type" value="Genomic_DNA"/>
</dbReference>
<dbReference type="InterPro" id="IPR023606">
    <property type="entry name" value="CoA-Trfase_III_dom_1_sf"/>
</dbReference>
<gene>
    <name evidence="2" type="ORF">D641_0108865</name>
</gene>
<proteinExistence type="predicted"/>
<organism evidence="2 3">
    <name type="scientific">Brachybacterium muris UCD-AY4</name>
    <dbReference type="NCBI Taxonomy" id="1249481"/>
    <lineage>
        <taxon>Bacteria</taxon>
        <taxon>Bacillati</taxon>
        <taxon>Actinomycetota</taxon>
        <taxon>Actinomycetes</taxon>
        <taxon>Micrococcales</taxon>
        <taxon>Dermabacteraceae</taxon>
        <taxon>Brachybacterium</taxon>
    </lineage>
</organism>
<feature type="transmembrane region" description="Helical" evidence="1">
    <location>
        <begin position="115"/>
        <end position="134"/>
    </location>
</feature>
<evidence type="ECO:0000256" key="1">
    <source>
        <dbReference type="SAM" id="Phobius"/>
    </source>
</evidence>
<reference evidence="2 3" key="1">
    <citation type="journal article" date="2013" name="Genome Announc.">
        <title>Draft genome sequence of an Actinobacterium, Brachybacterium muris strain UCD-AY4.</title>
        <authorList>
            <person name="Lo J.R."/>
            <person name="Lang J.M."/>
            <person name="Darling A.E."/>
            <person name="Eisen J.A."/>
            <person name="Coil D.A."/>
        </authorList>
    </citation>
    <scope>NUCLEOTIDE SEQUENCE [LARGE SCALE GENOMIC DNA]</scope>
    <source>
        <strain evidence="2 3">UCD-AY4</strain>
    </source>
</reference>
<accession>A0A022KXZ0</accession>
<feature type="transmembrane region" description="Helical" evidence="1">
    <location>
        <begin position="64"/>
        <end position="94"/>
    </location>
</feature>
<protein>
    <submittedName>
        <fullName evidence="2">Uncharacterized protein</fullName>
    </submittedName>
</protein>
<dbReference type="Proteomes" id="UP000019754">
    <property type="component" value="Unassembled WGS sequence"/>
</dbReference>
<dbReference type="HOGENOM" id="CLU_873384_0_0_11"/>
<feature type="transmembrane region" description="Helical" evidence="1">
    <location>
        <begin position="140"/>
        <end position="162"/>
    </location>
</feature>
<dbReference type="SUPFAM" id="SSF89796">
    <property type="entry name" value="CoA-transferase family III (CaiB/BaiF)"/>
    <property type="match status" value="1"/>
</dbReference>
<dbReference type="AlphaFoldDB" id="A0A022KXZ0"/>
<keyword evidence="1" id="KW-0472">Membrane</keyword>
<evidence type="ECO:0000313" key="3">
    <source>
        <dbReference type="Proteomes" id="UP000019754"/>
    </source>
</evidence>
<keyword evidence="3" id="KW-1185">Reference proteome</keyword>
<feature type="transmembrane region" description="Helical" evidence="1">
    <location>
        <begin position="291"/>
        <end position="311"/>
    </location>
</feature>